<reference evidence="2 3" key="1">
    <citation type="submission" date="2019-03" db="EMBL/GenBank/DDBJ databases">
        <title>Genome sequence of Thiobacillaceae bacterium LSR1, a sulfur-oxidizing bacterium isolated from freshwater sediment.</title>
        <authorList>
            <person name="Li S."/>
        </authorList>
    </citation>
    <scope>NUCLEOTIDE SEQUENCE [LARGE SCALE GENOMIC DNA]</scope>
    <source>
        <strain evidence="2 3">LSR1</strain>
    </source>
</reference>
<dbReference type="EMBL" id="SJZB01000036">
    <property type="protein sequence ID" value="TCJ13866.1"/>
    <property type="molecule type" value="Genomic_DNA"/>
</dbReference>
<proteinExistence type="predicted"/>
<dbReference type="Gene3D" id="1.10.238.10">
    <property type="entry name" value="EF-hand"/>
    <property type="match status" value="1"/>
</dbReference>
<dbReference type="Proteomes" id="UP000295443">
    <property type="component" value="Unassembled WGS sequence"/>
</dbReference>
<keyword evidence="3" id="KW-1185">Reference proteome</keyword>
<gene>
    <name evidence="2" type="ORF">EZJ19_10055</name>
</gene>
<protein>
    <recommendedName>
        <fullName evidence="4">EF-hand domain-containing protein</fullName>
    </recommendedName>
</protein>
<dbReference type="AlphaFoldDB" id="A0A4R1BA86"/>
<sequence>MPPPPPPSDSEDSGDQGYTLEELQAQLDEIGSSDSQRSALISEIVDNFASADANSDGKVTFAEAMAYDQSVNGSASATAATTSTATSDTSSASSGGLDARDLGLVRMVMELMRAYGSDAYAATTAGFSASA</sequence>
<comment type="caution">
    <text evidence="2">The sequence shown here is derived from an EMBL/GenBank/DDBJ whole genome shotgun (WGS) entry which is preliminary data.</text>
</comment>
<name>A0A4R1BA86_9PROT</name>
<evidence type="ECO:0000256" key="1">
    <source>
        <dbReference type="SAM" id="MobiDB-lite"/>
    </source>
</evidence>
<evidence type="ECO:0000313" key="3">
    <source>
        <dbReference type="Proteomes" id="UP000295443"/>
    </source>
</evidence>
<dbReference type="OrthoDB" id="8590058at2"/>
<evidence type="ECO:0000313" key="2">
    <source>
        <dbReference type="EMBL" id="TCJ13866.1"/>
    </source>
</evidence>
<accession>A0A4R1BA86</accession>
<organism evidence="2 3">
    <name type="scientific">Parasulfuritortus cantonensis</name>
    <dbReference type="NCBI Taxonomy" id="2528202"/>
    <lineage>
        <taxon>Bacteria</taxon>
        <taxon>Pseudomonadati</taxon>
        <taxon>Pseudomonadota</taxon>
        <taxon>Betaproteobacteria</taxon>
        <taxon>Nitrosomonadales</taxon>
        <taxon>Thiobacillaceae</taxon>
        <taxon>Parasulfuritortus</taxon>
    </lineage>
</organism>
<evidence type="ECO:0008006" key="4">
    <source>
        <dbReference type="Google" id="ProtNLM"/>
    </source>
</evidence>
<feature type="region of interest" description="Disordered" evidence="1">
    <location>
        <begin position="72"/>
        <end position="97"/>
    </location>
</feature>
<feature type="compositionally biased region" description="Low complexity" evidence="1">
    <location>
        <begin position="74"/>
        <end position="94"/>
    </location>
</feature>